<name>A0ABQ2CUQ6_9DEIO</name>
<dbReference type="InterPro" id="IPR020904">
    <property type="entry name" value="Sc_DH/Rdtase_CS"/>
</dbReference>
<dbReference type="EMBL" id="BMOD01000002">
    <property type="protein sequence ID" value="GGJ22646.1"/>
    <property type="molecule type" value="Genomic_DNA"/>
</dbReference>
<dbReference type="PANTHER" id="PTHR44196:SF1">
    <property type="entry name" value="DEHYDROGENASE_REDUCTASE SDR FAMILY MEMBER 7B"/>
    <property type="match status" value="1"/>
</dbReference>
<reference evidence="5" key="1">
    <citation type="journal article" date="2019" name="Int. J. Syst. Evol. Microbiol.">
        <title>The Global Catalogue of Microorganisms (GCM) 10K type strain sequencing project: providing services to taxonomists for standard genome sequencing and annotation.</title>
        <authorList>
            <consortium name="The Broad Institute Genomics Platform"/>
            <consortium name="The Broad Institute Genome Sequencing Center for Infectious Disease"/>
            <person name="Wu L."/>
            <person name="Ma J."/>
        </authorList>
    </citation>
    <scope>NUCLEOTIDE SEQUENCE [LARGE SCALE GENOMIC DNA]</scope>
    <source>
        <strain evidence="5">JCM 14370</strain>
    </source>
</reference>
<dbReference type="Proteomes" id="UP000632222">
    <property type="component" value="Unassembled WGS sequence"/>
</dbReference>
<sequence length="242" mass="26560">MHILITGASSGIGLITAEALLEAGHQVTVAARRYDRFANLQSMYGPEFLLAVKADLRVDTELDNLFHEAKSTFGPIDVLINNAGVSRGPGWHQDGRAMDVLQLNLMAAVRLSQLVLPDMLERKQGHIINIGSVAGHVPVSTLYSASKFGLRGFSLALRRELLGSGVHVSLVSPGFVETDMTSKRKVPKIPPGKVAELILRLLKRPKAEVIIPAYYKILIALERIFPGFGDFLVRRRQMLETS</sequence>
<dbReference type="InterPro" id="IPR002347">
    <property type="entry name" value="SDR_fam"/>
</dbReference>
<dbReference type="PRINTS" id="PR00080">
    <property type="entry name" value="SDRFAMILY"/>
</dbReference>
<gene>
    <name evidence="4" type="ORF">GCM10008938_06090</name>
</gene>
<dbReference type="Gene3D" id="3.40.50.720">
    <property type="entry name" value="NAD(P)-binding Rossmann-like Domain"/>
    <property type="match status" value="1"/>
</dbReference>
<evidence type="ECO:0000256" key="3">
    <source>
        <dbReference type="RuleBase" id="RU000363"/>
    </source>
</evidence>
<evidence type="ECO:0000256" key="1">
    <source>
        <dbReference type="ARBA" id="ARBA00006484"/>
    </source>
</evidence>
<protein>
    <submittedName>
        <fullName evidence="4">Short-chain dehydrogenase</fullName>
    </submittedName>
</protein>
<comment type="caution">
    <text evidence="4">The sequence shown here is derived from an EMBL/GenBank/DDBJ whole genome shotgun (WGS) entry which is preliminary data.</text>
</comment>
<dbReference type="PROSITE" id="PS00061">
    <property type="entry name" value="ADH_SHORT"/>
    <property type="match status" value="1"/>
</dbReference>
<dbReference type="Pfam" id="PF00106">
    <property type="entry name" value="adh_short"/>
    <property type="match status" value="1"/>
</dbReference>
<evidence type="ECO:0000313" key="5">
    <source>
        <dbReference type="Proteomes" id="UP000632222"/>
    </source>
</evidence>
<proteinExistence type="inferred from homology"/>
<dbReference type="SUPFAM" id="SSF51735">
    <property type="entry name" value="NAD(P)-binding Rossmann-fold domains"/>
    <property type="match status" value="1"/>
</dbReference>
<dbReference type="PANTHER" id="PTHR44196">
    <property type="entry name" value="DEHYDROGENASE/REDUCTASE SDR FAMILY MEMBER 7B"/>
    <property type="match status" value="1"/>
</dbReference>
<comment type="similarity">
    <text evidence="1 3">Belongs to the short-chain dehydrogenases/reductases (SDR) family.</text>
</comment>
<dbReference type="PRINTS" id="PR00081">
    <property type="entry name" value="GDHRDH"/>
</dbReference>
<evidence type="ECO:0000313" key="4">
    <source>
        <dbReference type="EMBL" id="GGJ22646.1"/>
    </source>
</evidence>
<keyword evidence="2" id="KW-0560">Oxidoreductase</keyword>
<evidence type="ECO:0000256" key="2">
    <source>
        <dbReference type="ARBA" id="ARBA00023002"/>
    </source>
</evidence>
<keyword evidence="5" id="KW-1185">Reference proteome</keyword>
<dbReference type="RefSeq" id="WP_188999733.1">
    <property type="nucleotide sequence ID" value="NZ_BMOD01000002.1"/>
</dbReference>
<accession>A0ABQ2CUQ6</accession>
<dbReference type="CDD" id="cd05233">
    <property type="entry name" value="SDR_c"/>
    <property type="match status" value="1"/>
</dbReference>
<organism evidence="4 5">
    <name type="scientific">Deinococcus roseus</name>
    <dbReference type="NCBI Taxonomy" id="392414"/>
    <lineage>
        <taxon>Bacteria</taxon>
        <taxon>Thermotogati</taxon>
        <taxon>Deinococcota</taxon>
        <taxon>Deinococci</taxon>
        <taxon>Deinococcales</taxon>
        <taxon>Deinococcaceae</taxon>
        <taxon>Deinococcus</taxon>
    </lineage>
</organism>
<dbReference type="InterPro" id="IPR036291">
    <property type="entry name" value="NAD(P)-bd_dom_sf"/>
</dbReference>